<dbReference type="STRING" id="930117.SAMN05216225_10204"/>
<evidence type="ECO:0000256" key="5">
    <source>
        <dbReference type="ARBA" id="ARBA00022679"/>
    </source>
</evidence>
<sequence>MVLFFDEFETPVGTMMAMSNGEHVVRLEYGTLEQFKKSRMNWLDQYFKNSEITHDPSYLEQVTREVNEYFQMKRKEFSFDFMLYGTSFQKKVWQALFDTIRFGDTKSYKDIANTIENPKAVRAVGGAVNKNPISIAVPCHRVIGANGKLVGYNGGLDKKTFLLEHESMKL</sequence>
<feature type="domain" description="Methylated-DNA-[protein]-cysteine S-methyltransferase DNA binding" evidence="9">
    <location>
        <begin position="87"/>
        <end position="167"/>
    </location>
</feature>
<keyword evidence="12" id="KW-1185">Reference proteome</keyword>
<dbReference type="InterPro" id="IPR008332">
    <property type="entry name" value="MethylG_MeTrfase_N"/>
</dbReference>
<dbReference type="EC" id="2.1.1.63" evidence="3"/>
<evidence type="ECO:0000256" key="7">
    <source>
        <dbReference type="ARBA" id="ARBA00023204"/>
    </source>
</evidence>
<evidence type="ECO:0000256" key="8">
    <source>
        <dbReference type="ARBA" id="ARBA00049348"/>
    </source>
</evidence>
<dbReference type="InterPro" id="IPR014048">
    <property type="entry name" value="MethylDNA_cys_MeTrfase_DNA-bd"/>
</dbReference>
<dbReference type="FunFam" id="1.10.10.10:FF:000214">
    <property type="entry name" value="Methylated-DNA--protein-cysteine methyltransferase"/>
    <property type="match status" value="1"/>
</dbReference>
<dbReference type="SUPFAM" id="SSF46767">
    <property type="entry name" value="Methylated DNA-protein cysteine methyltransferase, C-terminal domain"/>
    <property type="match status" value="1"/>
</dbReference>
<dbReference type="PROSITE" id="PS00374">
    <property type="entry name" value="MGMT"/>
    <property type="match status" value="1"/>
</dbReference>
<protein>
    <recommendedName>
        <fullName evidence="3">methylated-DNA--[protein]-cysteine S-methyltransferase</fullName>
        <ecNumber evidence="3">2.1.1.63</ecNumber>
    </recommendedName>
</protein>
<dbReference type="Proteomes" id="UP000183988">
    <property type="component" value="Unassembled WGS sequence"/>
</dbReference>
<dbReference type="PANTHER" id="PTHR10815:SF13">
    <property type="entry name" value="METHYLATED-DNA--PROTEIN-CYSTEINE METHYLTRANSFERASE"/>
    <property type="match status" value="1"/>
</dbReference>
<comment type="similarity">
    <text evidence="2">Belongs to the MGMT family.</text>
</comment>
<dbReference type="InterPro" id="IPR001497">
    <property type="entry name" value="MethylDNA_cys_MeTrfase_AS"/>
</dbReference>
<dbReference type="GO" id="GO:0003908">
    <property type="term" value="F:methylated-DNA-[protein]-cysteine S-methyltransferase activity"/>
    <property type="evidence" value="ECO:0007669"/>
    <property type="project" value="UniProtKB-EC"/>
</dbReference>
<dbReference type="PANTHER" id="PTHR10815">
    <property type="entry name" value="METHYLATED-DNA--PROTEIN-CYSTEINE METHYLTRANSFERASE"/>
    <property type="match status" value="1"/>
</dbReference>
<evidence type="ECO:0000259" key="10">
    <source>
        <dbReference type="Pfam" id="PF02870"/>
    </source>
</evidence>
<dbReference type="OrthoDB" id="9802228at2"/>
<organism evidence="11 12">
    <name type="scientific">Ornithinibacillus halophilus</name>
    <dbReference type="NCBI Taxonomy" id="930117"/>
    <lineage>
        <taxon>Bacteria</taxon>
        <taxon>Bacillati</taxon>
        <taxon>Bacillota</taxon>
        <taxon>Bacilli</taxon>
        <taxon>Bacillales</taxon>
        <taxon>Bacillaceae</taxon>
        <taxon>Ornithinibacillus</taxon>
    </lineage>
</organism>
<evidence type="ECO:0000256" key="2">
    <source>
        <dbReference type="ARBA" id="ARBA00008711"/>
    </source>
</evidence>
<dbReference type="RefSeq" id="WP_072890352.1">
    <property type="nucleotide sequence ID" value="NZ_FQVW01000020.1"/>
</dbReference>
<comment type="catalytic activity">
    <reaction evidence="1">
        <text>a 4-O-methyl-thymidine in DNA + L-cysteinyl-[protein] = a thymidine in DNA + S-methyl-L-cysteinyl-[protein]</text>
        <dbReference type="Rhea" id="RHEA:53428"/>
        <dbReference type="Rhea" id="RHEA-COMP:10131"/>
        <dbReference type="Rhea" id="RHEA-COMP:10132"/>
        <dbReference type="Rhea" id="RHEA-COMP:13555"/>
        <dbReference type="Rhea" id="RHEA-COMP:13556"/>
        <dbReference type="ChEBI" id="CHEBI:29950"/>
        <dbReference type="ChEBI" id="CHEBI:82612"/>
        <dbReference type="ChEBI" id="CHEBI:137386"/>
        <dbReference type="ChEBI" id="CHEBI:137387"/>
        <dbReference type="EC" id="2.1.1.63"/>
    </reaction>
</comment>
<dbReference type="Pfam" id="PF02870">
    <property type="entry name" value="Methyltransf_1N"/>
    <property type="match status" value="1"/>
</dbReference>
<dbReference type="InterPro" id="IPR036388">
    <property type="entry name" value="WH-like_DNA-bd_sf"/>
</dbReference>
<keyword evidence="7" id="KW-0234">DNA repair</keyword>
<dbReference type="CDD" id="cd06445">
    <property type="entry name" value="ATase"/>
    <property type="match status" value="1"/>
</dbReference>
<dbReference type="Pfam" id="PF01035">
    <property type="entry name" value="DNA_binding_1"/>
    <property type="match status" value="1"/>
</dbReference>
<evidence type="ECO:0000256" key="4">
    <source>
        <dbReference type="ARBA" id="ARBA00022603"/>
    </source>
</evidence>
<dbReference type="InterPro" id="IPR036631">
    <property type="entry name" value="MGMT_N_sf"/>
</dbReference>
<dbReference type="Gene3D" id="1.10.10.10">
    <property type="entry name" value="Winged helix-like DNA-binding domain superfamily/Winged helix DNA-binding domain"/>
    <property type="match status" value="1"/>
</dbReference>
<evidence type="ECO:0000259" key="9">
    <source>
        <dbReference type="Pfam" id="PF01035"/>
    </source>
</evidence>
<proteinExistence type="inferred from homology"/>
<dbReference type="NCBIfam" id="TIGR00589">
    <property type="entry name" value="ogt"/>
    <property type="match status" value="1"/>
</dbReference>
<dbReference type="SUPFAM" id="SSF53155">
    <property type="entry name" value="Methylated DNA-protein cysteine methyltransferase domain"/>
    <property type="match status" value="1"/>
</dbReference>
<dbReference type="EMBL" id="FQVW01000020">
    <property type="protein sequence ID" value="SHG20219.1"/>
    <property type="molecule type" value="Genomic_DNA"/>
</dbReference>
<reference evidence="11 12" key="1">
    <citation type="submission" date="2016-11" db="EMBL/GenBank/DDBJ databases">
        <authorList>
            <person name="Jaros S."/>
            <person name="Januszkiewicz K."/>
            <person name="Wedrychowicz H."/>
        </authorList>
    </citation>
    <scope>NUCLEOTIDE SEQUENCE [LARGE SCALE GENOMIC DNA]</scope>
    <source>
        <strain evidence="11 12">IBRC-M 10683</strain>
    </source>
</reference>
<evidence type="ECO:0000313" key="11">
    <source>
        <dbReference type="EMBL" id="SHG20219.1"/>
    </source>
</evidence>
<name>A0A1M5HWC8_9BACI</name>
<dbReference type="Gene3D" id="3.30.160.70">
    <property type="entry name" value="Methylated DNA-protein cysteine methyltransferase domain"/>
    <property type="match status" value="1"/>
</dbReference>
<keyword evidence="6" id="KW-0227">DNA damage</keyword>
<comment type="catalytic activity">
    <reaction evidence="8">
        <text>a 6-O-methyl-2'-deoxyguanosine in DNA + L-cysteinyl-[protein] = S-methyl-L-cysteinyl-[protein] + a 2'-deoxyguanosine in DNA</text>
        <dbReference type="Rhea" id="RHEA:24000"/>
        <dbReference type="Rhea" id="RHEA-COMP:10131"/>
        <dbReference type="Rhea" id="RHEA-COMP:10132"/>
        <dbReference type="Rhea" id="RHEA-COMP:11367"/>
        <dbReference type="Rhea" id="RHEA-COMP:11368"/>
        <dbReference type="ChEBI" id="CHEBI:29950"/>
        <dbReference type="ChEBI" id="CHEBI:82612"/>
        <dbReference type="ChEBI" id="CHEBI:85445"/>
        <dbReference type="ChEBI" id="CHEBI:85448"/>
        <dbReference type="EC" id="2.1.1.63"/>
    </reaction>
</comment>
<dbReference type="InterPro" id="IPR036217">
    <property type="entry name" value="MethylDNA_cys_MeTrfase_DNAb"/>
</dbReference>
<evidence type="ECO:0000256" key="6">
    <source>
        <dbReference type="ARBA" id="ARBA00022763"/>
    </source>
</evidence>
<dbReference type="AlphaFoldDB" id="A0A1M5HWC8"/>
<evidence type="ECO:0000313" key="12">
    <source>
        <dbReference type="Proteomes" id="UP000183988"/>
    </source>
</evidence>
<evidence type="ECO:0000256" key="1">
    <source>
        <dbReference type="ARBA" id="ARBA00001286"/>
    </source>
</evidence>
<gene>
    <name evidence="11" type="ORF">SAMN05216225_10204</name>
</gene>
<dbReference type="GO" id="GO:0006281">
    <property type="term" value="P:DNA repair"/>
    <property type="evidence" value="ECO:0007669"/>
    <property type="project" value="UniProtKB-KW"/>
</dbReference>
<feature type="domain" description="Methylguanine DNA methyltransferase ribonuclease-like" evidence="10">
    <location>
        <begin position="9"/>
        <end position="80"/>
    </location>
</feature>
<dbReference type="GO" id="GO:0032259">
    <property type="term" value="P:methylation"/>
    <property type="evidence" value="ECO:0007669"/>
    <property type="project" value="UniProtKB-KW"/>
</dbReference>
<evidence type="ECO:0000256" key="3">
    <source>
        <dbReference type="ARBA" id="ARBA00011918"/>
    </source>
</evidence>
<accession>A0A1M5HWC8</accession>
<keyword evidence="4 11" id="KW-0489">Methyltransferase</keyword>
<keyword evidence="5 11" id="KW-0808">Transferase</keyword>